<dbReference type="Gene3D" id="3.10.350.10">
    <property type="entry name" value="LysM domain"/>
    <property type="match status" value="1"/>
</dbReference>
<feature type="domain" description="LysM" evidence="3">
    <location>
        <begin position="51"/>
        <end position="100"/>
    </location>
</feature>
<name>A0A926UR78_9CYAN</name>
<dbReference type="EMBL" id="JACJPY010000013">
    <property type="protein sequence ID" value="MBD2149760.1"/>
    <property type="molecule type" value="Genomic_DNA"/>
</dbReference>
<evidence type="ECO:0000259" key="3">
    <source>
        <dbReference type="PROSITE" id="PS51782"/>
    </source>
</evidence>
<dbReference type="PROSITE" id="PS50005">
    <property type="entry name" value="TPR"/>
    <property type="match status" value="1"/>
</dbReference>
<keyword evidence="5" id="KW-1185">Reference proteome</keyword>
<evidence type="ECO:0000256" key="2">
    <source>
        <dbReference type="SAM" id="Phobius"/>
    </source>
</evidence>
<keyword evidence="2" id="KW-1133">Transmembrane helix</keyword>
<accession>A0A926UR78</accession>
<dbReference type="InterPro" id="IPR011990">
    <property type="entry name" value="TPR-like_helical_dom_sf"/>
</dbReference>
<dbReference type="SUPFAM" id="SSF48452">
    <property type="entry name" value="TPR-like"/>
    <property type="match status" value="1"/>
</dbReference>
<reference evidence="4" key="1">
    <citation type="journal article" date="2015" name="ISME J.">
        <title>Draft Genome Sequence of Streptomyces incarnatus NRRL8089, which Produces the Nucleoside Antibiotic Sinefungin.</title>
        <authorList>
            <person name="Oshima K."/>
            <person name="Hattori M."/>
            <person name="Shimizu H."/>
            <person name="Fukuda K."/>
            <person name="Nemoto M."/>
            <person name="Inagaki K."/>
            <person name="Tamura T."/>
        </authorList>
    </citation>
    <scope>NUCLEOTIDE SEQUENCE</scope>
    <source>
        <strain evidence="4">FACHB-1277</strain>
    </source>
</reference>
<dbReference type="InterPro" id="IPR019734">
    <property type="entry name" value="TPR_rpt"/>
</dbReference>
<dbReference type="InterPro" id="IPR018392">
    <property type="entry name" value="LysM"/>
</dbReference>
<dbReference type="PROSITE" id="PS51782">
    <property type="entry name" value="LYSM"/>
    <property type="match status" value="1"/>
</dbReference>
<proteinExistence type="predicted"/>
<dbReference type="Proteomes" id="UP000631421">
    <property type="component" value="Unassembled WGS sequence"/>
</dbReference>
<evidence type="ECO:0000313" key="5">
    <source>
        <dbReference type="Proteomes" id="UP000631421"/>
    </source>
</evidence>
<reference evidence="4" key="2">
    <citation type="submission" date="2020-08" db="EMBL/GenBank/DDBJ databases">
        <authorList>
            <person name="Chen M."/>
            <person name="Teng W."/>
            <person name="Zhao L."/>
            <person name="Hu C."/>
            <person name="Zhou Y."/>
            <person name="Han B."/>
            <person name="Song L."/>
            <person name="Shu W."/>
        </authorList>
    </citation>
    <scope>NUCLEOTIDE SEQUENCE</scope>
    <source>
        <strain evidence="4">FACHB-1277</strain>
    </source>
</reference>
<comment type="caution">
    <text evidence="4">The sequence shown here is derived from an EMBL/GenBank/DDBJ whole genome shotgun (WGS) entry which is preliminary data.</text>
</comment>
<evidence type="ECO:0000313" key="4">
    <source>
        <dbReference type="EMBL" id="MBD2149760.1"/>
    </source>
</evidence>
<dbReference type="PROSITE" id="PS51257">
    <property type="entry name" value="PROKAR_LIPOPROTEIN"/>
    <property type="match status" value="1"/>
</dbReference>
<evidence type="ECO:0000256" key="1">
    <source>
        <dbReference type="PROSITE-ProRule" id="PRU00339"/>
    </source>
</evidence>
<dbReference type="AlphaFoldDB" id="A0A926UR78"/>
<dbReference type="InterPro" id="IPR036779">
    <property type="entry name" value="LysM_dom_sf"/>
</dbReference>
<dbReference type="CDD" id="cd00118">
    <property type="entry name" value="LysM"/>
    <property type="match status" value="1"/>
</dbReference>
<gene>
    <name evidence="4" type="ORF">H6F44_06415</name>
</gene>
<feature type="transmembrane region" description="Helical" evidence="2">
    <location>
        <begin position="117"/>
        <end position="145"/>
    </location>
</feature>
<dbReference type="RefSeq" id="WP_190350133.1">
    <property type="nucleotide sequence ID" value="NZ_JACJPY010000013.1"/>
</dbReference>
<keyword evidence="2" id="KW-0812">Transmembrane</keyword>
<keyword evidence="2" id="KW-0472">Membrane</keyword>
<protein>
    <recommendedName>
        <fullName evidence="3">LysM domain-containing protein</fullName>
    </recommendedName>
</protein>
<sequence length="992" mass="115062">MFPKLINVITKFWLVFLLLFAIGCVIGWWLAYSITQPSKENLQNTSKPIELIYTVQSGDSLVYLAEKSCGSREIWKDFVTANPKLIGRENNLEIGETLVFPQVCLERATSAKSGNQILNYSLLVFLVIIIIFLSLFLFLFATGLWSDNSMFTKPINSLTIICCGVGIFDIRDRVSQTKNLLVKSEERAKAKRLKEAIQLAKSGTRLWSQNPNFWEKLFRKWFLSDLLIKLEESSKKWSGQMQNAQRLIQEGNNLLTLVSNDPKEYENLEKALHCLQRAKNLLFDPKVNEQVKSYSSELQQRKHWLELFEDAQANALAKYFLRALPIYEEAQKFYNTDELNELIAVCKASAIAEKQYYRELKNAKSFCQQADFPKAFKAARMAIASFPREDGQKFLRSLERILESKTIFQKGLHHEQSRELDLALDCYTKAYKLMPDYLECRFRQVIVACKQENWEQALNFLVGLNGDRASYLRGFIFAKNQNYDENAREWQNIRSSELDTQRSKLKIIKQKAYLLDLQAIEKFVDQGEIEKAANISHKALERHPQAEVIRKNLDTHILPRLDSEAWKQTEINWNALLEKTRSIWLERPNIQSLHNWAVAAYYCAMNAEYPKLDLIMEFNASWGTAIANLPDDPSLSNLPWLGNSTPNRSQLKQKLEELWDRVLDRFKGHDLNSYMQLRDWQRLDRYTLNILTSSAEASIKLGLVFILPSAIDFLEQLEKSNNNLTKFMLDLQYQYQHKLLPTSSQLSLFYSPLGIAIAACLDGDVERGLQLKYYNSGYLNHKEHLNNAHAMLSYFECCHLLKKNQWQNALQLAKQFKQSIQKNSEWLSEIDRLCKLIVRELDEKDQITFAKLWLETTSSKASRNYYTEYKTEEIRMQIGKERITPAQGLSKLRDLTVNEANSIDSNNPVYRDLINRIEVVIANEDVVKFLKRGETENAFNRAMRSGNREVKQALAEVLFNILQEADRQGRISYGERIQVVGWITQLVPDLVN</sequence>
<keyword evidence="1" id="KW-0802">TPR repeat</keyword>
<organism evidence="4 5">
    <name type="scientific">Pseudanabaena cinerea FACHB-1277</name>
    <dbReference type="NCBI Taxonomy" id="2949581"/>
    <lineage>
        <taxon>Bacteria</taxon>
        <taxon>Bacillati</taxon>
        <taxon>Cyanobacteriota</taxon>
        <taxon>Cyanophyceae</taxon>
        <taxon>Pseudanabaenales</taxon>
        <taxon>Pseudanabaenaceae</taxon>
        <taxon>Pseudanabaena</taxon>
        <taxon>Pseudanabaena cinerea</taxon>
    </lineage>
</organism>
<feature type="repeat" description="TPR" evidence="1">
    <location>
        <begin position="404"/>
        <end position="437"/>
    </location>
</feature>
<dbReference type="Gene3D" id="1.25.40.10">
    <property type="entry name" value="Tetratricopeptide repeat domain"/>
    <property type="match status" value="1"/>
</dbReference>
<feature type="transmembrane region" description="Helical" evidence="2">
    <location>
        <begin position="12"/>
        <end position="32"/>
    </location>
</feature>